<dbReference type="PROSITE" id="PS51257">
    <property type="entry name" value="PROKAR_LIPOPROTEIN"/>
    <property type="match status" value="1"/>
</dbReference>
<evidence type="ECO:0000313" key="2">
    <source>
        <dbReference type="EMBL" id="SVD04712.1"/>
    </source>
</evidence>
<dbReference type="Pfam" id="PF03480">
    <property type="entry name" value="DctP"/>
    <property type="match status" value="1"/>
</dbReference>
<evidence type="ECO:0000256" key="1">
    <source>
        <dbReference type="ARBA" id="ARBA00022729"/>
    </source>
</evidence>
<keyword evidence="1" id="KW-0732">Signal</keyword>
<dbReference type="PANTHER" id="PTHR33376:SF5">
    <property type="entry name" value="EXTRACYTOPLASMIC SOLUTE RECEPTOR PROTEIN"/>
    <property type="match status" value="1"/>
</dbReference>
<name>A0A382S563_9ZZZZ</name>
<organism evidence="2">
    <name type="scientific">marine metagenome</name>
    <dbReference type="NCBI Taxonomy" id="408172"/>
    <lineage>
        <taxon>unclassified sequences</taxon>
        <taxon>metagenomes</taxon>
        <taxon>ecological metagenomes</taxon>
    </lineage>
</organism>
<dbReference type="AlphaFoldDB" id="A0A382S563"/>
<dbReference type="GO" id="GO:0055085">
    <property type="term" value="P:transmembrane transport"/>
    <property type="evidence" value="ECO:0007669"/>
    <property type="project" value="InterPro"/>
</dbReference>
<dbReference type="EMBL" id="UINC01126314">
    <property type="protein sequence ID" value="SVD04712.1"/>
    <property type="molecule type" value="Genomic_DNA"/>
</dbReference>
<dbReference type="Gene3D" id="3.40.190.170">
    <property type="entry name" value="Bacterial extracellular solute-binding protein, family 7"/>
    <property type="match status" value="1"/>
</dbReference>
<gene>
    <name evidence="2" type="ORF">METZ01_LOCUS357566</name>
</gene>
<reference evidence="2" key="1">
    <citation type="submission" date="2018-05" db="EMBL/GenBank/DDBJ databases">
        <authorList>
            <person name="Lanie J.A."/>
            <person name="Ng W.-L."/>
            <person name="Kazmierczak K.M."/>
            <person name="Andrzejewski T.M."/>
            <person name="Davidsen T.M."/>
            <person name="Wayne K.J."/>
            <person name="Tettelin H."/>
            <person name="Glass J.I."/>
            <person name="Rusch D."/>
            <person name="Podicherti R."/>
            <person name="Tsui H.-C.T."/>
            <person name="Winkler M.E."/>
        </authorList>
    </citation>
    <scope>NUCLEOTIDE SEQUENCE</scope>
</reference>
<dbReference type="InterPro" id="IPR018389">
    <property type="entry name" value="DctP_fam"/>
</dbReference>
<accession>A0A382S563</accession>
<proteinExistence type="predicted"/>
<dbReference type="CDD" id="cd13604">
    <property type="entry name" value="PBP2_TRAP_ketoacid_lactate_like"/>
    <property type="match status" value="1"/>
</dbReference>
<feature type="non-terminal residue" evidence="2">
    <location>
        <position position="298"/>
    </location>
</feature>
<protein>
    <recommendedName>
        <fullName evidence="3">C4-dicarboxylate ABC transporter</fullName>
    </recommendedName>
</protein>
<evidence type="ECO:0008006" key="3">
    <source>
        <dbReference type="Google" id="ProtNLM"/>
    </source>
</evidence>
<dbReference type="PANTHER" id="PTHR33376">
    <property type="match status" value="1"/>
</dbReference>
<dbReference type="Gene3D" id="3.40.190.10">
    <property type="entry name" value="Periplasmic binding protein-like II"/>
    <property type="match status" value="1"/>
</dbReference>
<sequence>MLYPGKEEIMHKKALGILVLTIAVSLSFAACKQRSEGAGGAARKSVNWKMAGAYSTTTPIVGDSGPLWSKKLEDVSGGRLRIKYFDPGKLVPVLEIFDSVSKGAVDAGWTSAGYWIGKLPAAALFSAVPFGPGALEYMAWIYEGGGLDLWQEIYAENNIWVTPCVIIPPEASGWFREPIENVDQLRGMKIRFFGLGGKVMQKLGASVQLLAAGDIFPALERGVLDATEFSMPSIDERYGFHKIAKHYYFPGWHQQASILELIINLERWNELSSQDQELIQICCKDAIIRGLTLGEVQQ</sequence>
<dbReference type="InterPro" id="IPR038404">
    <property type="entry name" value="TRAP_DctP_sf"/>
</dbReference>